<evidence type="ECO:0000256" key="4">
    <source>
        <dbReference type="ARBA" id="ARBA00022801"/>
    </source>
</evidence>
<evidence type="ECO:0000256" key="5">
    <source>
        <dbReference type="ARBA" id="ARBA00022806"/>
    </source>
</evidence>
<comment type="caution">
    <text evidence="13">The sequence shown here is derived from an EMBL/GenBank/DDBJ whole genome shotgun (WGS) entry which is preliminary data.</text>
</comment>
<dbReference type="EC" id="5.6.2.3" evidence="9"/>
<dbReference type="PANTHER" id="PTHR30153:SF2">
    <property type="entry name" value="REPLICATIVE DNA HELICASE"/>
    <property type="match status" value="1"/>
</dbReference>
<dbReference type="PROSITE" id="PS51199">
    <property type="entry name" value="SF4_HELICASE"/>
    <property type="match status" value="1"/>
</dbReference>
<dbReference type="RefSeq" id="WP_204804490.1">
    <property type="nucleotide sequence ID" value="NZ_JACSNX010000013.1"/>
</dbReference>
<dbReference type="PANTHER" id="PTHR30153">
    <property type="entry name" value="REPLICATIVE DNA HELICASE DNAB"/>
    <property type="match status" value="1"/>
</dbReference>
<evidence type="ECO:0000256" key="2">
    <source>
        <dbReference type="ARBA" id="ARBA00022705"/>
    </source>
</evidence>
<evidence type="ECO:0000313" key="13">
    <source>
        <dbReference type="EMBL" id="MBM6851578.1"/>
    </source>
</evidence>
<dbReference type="InterPro" id="IPR036185">
    <property type="entry name" value="DNA_heli_DnaB-like_N_sf"/>
</dbReference>
<keyword evidence="8" id="KW-0413">Isomerase</keyword>
<keyword evidence="4" id="KW-0378">Hydrolase</keyword>
<evidence type="ECO:0000256" key="10">
    <source>
        <dbReference type="ARBA" id="ARBA00048954"/>
    </source>
</evidence>
<comment type="catalytic activity">
    <reaction evidence="10">
        <text>ATP + H2O = ADP + phosphate + H(+)</text>
        <dbReference type="Rhea" id="RHEA:13065"/>
        <dbReference type="ChEBI" id="CHEBI:15377"/>
        <dbReference type="ChEBI" id="CHEBI:15378"/>
        <dbReference type="ChEBI" id="CHEBI:30616"/>
        <dbReference type="ChEBI" id="CHEBI:43474"/>
        <dbReference type="ChEBI" id="CHEBI:456216"/>
        <dbReference type="EC" id="5.6.2.3"/>
    </reaction>
</comment>
<dbReference type="Gene3D" id="1.10.860.10">
    <property type="entry name" value="DNAb Helicase, Chain A"/>
    <property type="match status" value="1"/>
</dbReference>
<feature type="compositionally biased region" description="Basic residues" evidence="11">
    <location>
        <begin position="424"/>
        <end position="435"/>
    </location>
</feature>
<dbReference type="Gene3D" id="3.40.50.300">
    <property type="entry name" value="P-loop containing nucleotide triphosphate hydrolases"/>
    <property type="match status" value="1"/>
</dbReference>
<protein>
    <recommendedName>
        <fullName evidence="9">DNA 5'-3' helicase</fullName>
        <ecNumber evidence="9">5.6.2.3</ecNumber>
    </recommendedName>
</protein>
<keyword evidence="3" id="KW-0547">Nucleotide-binding</keyword>
<keyword evidence="7" id="KW-0238">DNA-binding</keyword>
<dbReference type="SUPFAM" id="SSF48024">
    <property type="entry name" value="N-terminal domain of DnaB helicase"/>
    <property type="match status" value="1"/>
</dbReference>
<comment type="similarity">
    <text evidence="1">Belongs to the helicase family. DnaB subfamily.</text>
</comment>
<dbReference type="InterPro" id="IPR016136">
    <property type="entry name" value="DNA_helicase_N/primase_C"/>
</dbReference>
<keyword evidence="6" id="KW-0067">ATP-binding</keyword>
<evidence type="ECO:0000256" key="11">
    <source>
        <dbReference type="SAM" id="MobiDB-lite"/>
    </source>
</evidence>
<keyword evidence="14" id="KW-1185">Reference proteome</keyword>
<dbReference type="EMBL" id="JACSNX010000013">
    <property type="protein sequence ID" value="MBM6851578.1"/>
    <property type="molecule type" value="Genomic_DNA"/>
</dbReference>
<dbReference type="InterPro" id="IPR007694">
    <property type="entry name" value="DNA_helicase_DnaB-like_C"/>
</dbReference>
<dbReference type="InterPro" id="IPR007693">
    <property type="entry name" value="DNA_helicase_DnaB-like_N"/>
</dbReference>
<feature type="region of interest" description="Disordered" evidence="11">
    <location>
        <begin position="418"/>
        <end position="466"/>
    </location>
</feature>
<evidence type="ECO:0000256" key="8">
    <source>
        <dbReference type="ARBA" id="ARBA00023235"/>
    </source>
</evidence>
<dbReference type="SUPFAM" id="SSF52540">
    <property type="entry name" value="P-loop containing nucleoside triphosphate hydrolases"/>
    <property type="match status" value="1"/>
</dbReference>
<reference evidence="13 14" key="1">
    <citation type="journal article" date="2021" name="Sci. Rep.">
        <title>The distribution of antibiotic resistance genes in chicken gut microbiota commensals.</title>
        <authorList>
            <person name="Juricova H."/>
            <person name="Matiasovicova J."/>
            <person name="Kubasova T."/>
            <person name="Cejkova D."/>
            <person name="Rychlik I."/>
        </authorList>
    </citation>
    <scope>NUCLEOTIDE SEQUENCE [LARGE SCALE GENOMIC DNA]</scope>
    <source>
        <strain evidence="13 14">An411</strain>
    </source>
</reference>
<keyword evidence="2" id="KW-0235">DNA replication</keyword>
<proteinExistence type="inferred from homology"/>
<evidence type="ECO:0000313" key="14">
    <source>
        <dbReference type="Proteomes" id="UP000719500"/>
    </source>
</evidence>
<evidence type="ECO:0000256" key="6">
    <source>
        <dbReference type="ARBA" id="ARBA00022840"/>
    </source>
</evidence>
<organism evidence="13 14">
    <name type="scientific">Oscillibacter valericigenes</name>
    <dbReference type="NCBI Taxonomy" id="351091"/>
    <lineage>
        <taxon>Bacteria</taxon>
        <taxon>Bacillati</taxon>
        <taxon>Bacillota</taxon>
        <taxon>Clostridia</taxon>
        <taxon>Eubacteriales</taxon>
        <taxon>Oscillospiraceae</taxon>
        <taxon>Oscillibacter</taxon>
    </lineage>
</organism>
<dbReference type="Pfam" id="PF03796">
    <property type="entry name" value="DnaB_C"/>
    <property type="match status" value="1"/>
</dbReference>
<dbReference type="Proteomes" id="UP000719500">
    <property type="component" value="Unassembled WGS sequence"/>
</dbReference>
<sequence>MGVNRDNAARREHALDAEQAVLGSFLIDTGIQQQLFARVRPEDFLSPANRKIYTTARALFRAGEPVDGVTVRDKLGQDYTRPLMELMEITPTSANWEVYAAKMRDQADHQRLRDLAEHVLEQPNLESCRPYVADMSQVLSAGPEADSWTMRQMADDFFNSQDPNVPKPKYITYGLDVLDNGSYTELGDVVIIGGYPSDGKTALALSLAYHMAAEYKVGFFSLETDKRKIRDRLMAHIGQISLGDIKRRRLTDPDWVALAAKGTEMAKRDLIVVQAAGMTAPEIQSVAQAYGFQVILIDYIQLVTPETDRRAPRSEQVAEVSRSFHTFAQRTGTLVVELAQLTRPEKGAWRPPTMQDLKESGQLEQDADMIVLLYRPDPEDKTLDQNETRSLKIGKNKEGRRGTWLLAFDGDRQTFELLGADGKPRRRPSDRKRRKRDEGPVGQVDFWADGGEFRDTPWGQEEANAK</sequence>
<feature type="domain" description="SF4 helicase" evidence="12">
    <location>
        <begin position="164"/>
        <end position="422"/>
    </location>
</feature>
<dbReference type="InterPro" id="IPR027417">
    <property type="entry name" value="P-loop_NTPase"/>
</dbReference>
<name>A0ABS2FVW8_9FIRM</name>
<evidence type="ECO:0000256" key="3">
    <source>
        <dbReference type="ARBA" id="ARBA00022741"/>
    </source>
</evidence>
<evidence type="ECO:0000256" key="9">
    <source>
        <dbReference type="ARBA" id="ARBA00044969"/>
    </source>
</evidence>
<evidence type="ECO:0000259" key="12">
    <source>
        <dbReference type="PROSITE" id="PS51199"/>
    </source>
</evidence>
<dbReference type="Pfam" id="PF00772">
    <property type="entry name" value="DnaB"/>
    <property type="match status" value="1"/>
</dbReference>
<gene>
    <name evidence="13" type="ORF">H9X91_09050</name>
</gene>
<evidence type="ECO:0000256" key="1">
    <source>
        <dbReference type="ARBA" id="ARBA00008428"/>
    </source>
</evidence>
<accession>A0ABS2FVW8</accession>
<keyword evidence="5" id="KW-0347">Helicase</keyword>
<evidence type="ECO:0000256" key="7">
    <source>
        <dbReference type="ARBA" id="ARBA00023125"/>
    </source>
</evidence>